<evidence type="ECO:0000313" key="1">
    <source>
        <dbReference type="EnsemblProtists" id="EOD22286"/>
    </source>
</evidence>
<dbReference type="PaxDb" id="2903-EOD22286"/>
<evidence type="ECO:0000313" key="2">
    <source>
        <dbReference type="Proteomes" id="UP000013827"/>
    </source>
</evidence>
<dbReference type="PANTHER" id="PTHR16199:SF4">
    <property type="entry name" value="CONDENSIN-2 COMPLEX SUBUNIT G2"/>
    <property type="match status" value="1"/>
</dbReference>
<proteinExistence type="predicted"/>
<name>A0A0D3JFK1_EMIH1</name>
<sequence length="558" mass="59487">MSRAEGLLLELESSASKLVELAPTAGESLQGFSAHEVERLSEALAVHVHAALAAAAPAFDAAPEGSSAVGGESVEGALGILAAAAAVARAIAVEPSFGIPEKLQAVAEALHDIIFDLHDPRASTLQGAIVELCESWWLAERPGRDELVPQTISYLLVSALHEAATAADVKRLWALRSALGVLDYADPSVAALKRLLLHCMIKPLVLRCAEGRKLLVYLFGLHPPFIAELHRAIKAQIPVCRKSLRDLYGEIYFRAWRAASGASSSSTSGGARGGSSVCAYLERLEEGCLQDLMFHAVHAASANMATALRQVLAYTHAQKRQRGVDSMLLRLYEPILWRALKVANPHVRRNAATLLIEAFPLQDPTLPLTQLDEALQRQFDALAALLKDDSVPVRVVAELIPSATSTPLLLLLTKELAHDAAANSVRVAVFQGLRFLLANNGSAACLATLKGSAASKSPLAPLAPLLHDSSQRVRGLAWPSLARPEALLTRLPLEPPPLQLRLARLLLPLYLPAGKTAPLQLGRLLKLCAERTACAAALLQHTPKLAAPSAIVKARAPP</sequence>
<dbReference type="STRING" id="2903.R1EH25"/>
<dbReference type="RefSeq" id="XP_005774715.1">
    <property type="nucleotide sequence ID" value="XM_005774658.1"/>
</dbReference>
<organism evidence="1 2">
    <name type="scientific">Emiliania huxleyi (strain CCMP1516)</name>
    <dbReference type="NCBI Taxonomy" id="280463"/>
    <lineage>
        <taxon>Eukaryota</taxon>
        <taxon>Haptista</taxon>
        <taxon>Haptophyta</taxon>
        <taxon>Prymnesiophyceae</taxon>
        <taxon>Isochrysidales</taxon>
        <taxon>Noelaerhabdaceae</taxon>
        <taxon>Emiliania</taxon>
    </lineage>
</organism>
<keyword evidence="2" id="KW-1185">Reference proteome</keyword>
<dbReference type="PANTHER" id="PTHR16199">
    <property type="entry name" value="CONDENSIN-2 COMPLEX SUBUNIT G2"/>
    <property type="match status" value="1"/>
</dbReference>
<dbReference type="AlphaFoldDB" id="A0A0D3JFK1"/>
<dbReference type="GO" id="GO:0005634">
    <property type="term" value="C:nucleus"/>
    <property type="evidence" value="ECO:0007669"/>
    <property type="project" value="InterPro"/>
</dbReference>
<dbReference type="HOGENOM" id="CLU_488727_0_0_1"/>
<protein>
    <recommendedName>
        <fullName evidence="3">Condensin complex subunit 1 C-terminal domain-containing protein</fullName>
    </recommendedName>
</protein>
<reference evidence="2" key="1">
    <citation type="journal article" date="2013" name="Nature">
        <title>Pan genome of the phytoplankton Emiliania underpins its global distribution.</title>
        <authorList>
            <person name="Read B.A."/>
            <person name="Kegel J."/>
            <person name="Klute M.J."/>
            <person name="Kuo A."/>
            <person name="Lefebvre S.C."/>
            <person name="Maumus F."/>
            <person name="Mayer C."/>
            <person name="Miller J."/>
            <person name="Monier A."/>
            <person name="Salamov A."/>
            <person name="Young J."/>
            <person name="Aguilar M."/>
            <person name="Claverie J.M."/>
            <person name="Frickenhaus S."/>
            <person name="Gonzalez K."/>
            <person name="Herman E.K."/>
            <person name="Lin Y.C."/>
            <person name="Napier J."/>
            <person name="Ogata H."/>
            <person name="Sarno A.F."/>
            <person name="Shmutz J."/>
            <person name="Schroeder D."/>
            <person name="de Vargas C."/>
            <person name="Verret F."/>
            <person name="von Dassow P."/>
            <person name="Valentin K."/>
            <person name="Van de Peer Y."/>
            <person name="Wheeler G."/>
            <person name="Dacks J.B."/>
            <person name="Delwiche C.F."/>
            <person name="Dyhrman S.T."/>
            <person name="Glockner G."/>
            <person name="John U."/>
            <person name="Richards T."/>
            <person name="Worden A.Z."/>
            <person name="Zhang X."/>
            <person name="Grigoriev I.V."/>
            <person name="Allen A.E."/>
            <person name="Bidle K."/>
            <person name="Borodovsky M."/>
            <person name="Bowler C."/>
            <person name="Brownlee C."/>
            <person name="Cock J.M."/>
            <person name="Elias M."/>
            <person name="Gladyshev V.N."/>
            <person name="Groth M."/>
            <person name="Guda C."/>
            <person name="Hadaegh A."/>
            <person name="Iglesias-Rodriguez M.D."/>
            <person name="Jenkins J."/>
            <person name="Jones B.M."/>
            <person name="Lawson T."/>
            <person name="Leese F."/>
            <person name="Lindquist E."/>
            <person name="Lobanov A."/>
            <person name="Lomsadze A."/>
            <person name="Malik S.B."/>
            <person name="Marsh M.E."/>
            <person name="Mackinder L."/>
            <person name="Mock T."/>
            <person name="Mueller-Roeber B."/>
            <person name="Pagarete A."/>
            <person name="Parker M."/>
            <person name="Probert I."/>
            <person name="Quesneville H."/>
            <person name="Raines C."/>
            <person name="Rensing S.A."/>
            <person name="Riano-Pachon D.M."/>
            <person name="Richier S."/>
            <person name="Rokitta S."/>
            <person name="Shiraiwa Y."/>
            <person name="Soanes D.M."/>
            <person name="van der Giezen M."/>
            <person name="Wahlund T.M."/>
            <person name="Williams B."/>
            <person name="Wilson W."/>
            <person name="Wolfe G."/>
            <person name="Wurch L.L."/>
        </authorList>
    </citation>
    <scope>NUCLEOTIDE SEQUENCE</scope>
</reference>
<dbReference type="eggNOG" id="KOG1949">
    <property type="taxonomic scope" value="Eukaryota"/>
</dbReference>
<accession>A0A0D3JFK1</accession>
<evidence type="ECO:0008006" key="3">
    <source>
        <dbReference type="Google" id="ProtNLM"/>
    </source>
</evidence>
<dbReference type="Pfam" id="PF12422">
    <property type="entry name" value="Condensin2nSMC"/>
    <property type="match status" value="1"/>
</dbReference>
<dbReference type="KEGG" id="ehx:EMIHUDRAFT_450751"/>
<dbReference type="GO" id="GO:0000796">
    <property type="term" value="C:condensin complex"/>
    <property type="evidence" value="ECO:0007669"/>
    <property type="project" value="TreeGrafter"/>
</dbReference>
<dbReference type="GeneID" id="17267833"/>
<reference evidence="1" key="2">
    <citation type="submission" date="2024-10" db="UniProtKB">
        <authorList>
            <consortium name="EnsemblProtists"/>
        </authorList>
    </citation>
    <scope>IDENTIFICATION</scope>
</reference>
<dbReference type="Proteomes" id="UP000013827">
    <property type="component" value="Unassembled WGS sequence"/>
</dbReference>
<dbReference type="EnsemblProtists" id="EOD22286">
    <property type="protein sequence ID" value="EOD22286"/>
    <property type="gene ID" value="EMIHUDRAFT_450751"/>
</dbReference>
<dbReference type="SUPFAM" id="SSF48371">
    <property type="entry name" value="ARM repeat"/>
    <property type="match status" value="1"/>
</dbReference>
<dbReference type="InterPro" id="IPR016024">
    <property type="entry name" value="ARM-type_fold"/>
</dbReference>
<dbReference type="InterPro" id="IPR024741">
    <property type="entry name" value="Condensin2_G2"/>
</dbReference>
<dbReference type="GO" id="GO:0000070">
    <property type="term" value="P:mitotic sister chromatid segregation"/>
    <property type="evidence" value="ECO:0007669"/>
    <property type="project" value="TreeGrafter"/>
</dbReference>